<organism evidence="1 2">
    <name type="scientific">Ovis ammon polii x Ovis aries</name>
    <dbReference type="NCBI Taxonomy" id="2918886"/>
    <lineage>
        <taxon>Eukaryota</taxon>
        <taxon>Metazoa</taxon>
        <taxon>Chordata</taxon>
        <taxon>Craniata</taxon>
        <taxon>Vertebrata</taxon>
        <taxon>Euteleostomi</taxon>
        <taxon>Mammalia</taxon>
        <taxon>Eutheria</taxon>
        <taxon>Laurasiatheria</taxon>
        <taxon>Artiodactyla</taxon>
        <taxon>Ruminantia</taxon>
        <taxon>Pecora</taxon>
        <taxon>Bovidae</taxon>
        <taxon>Caprinae</taxon>
        <taxon>Ovis</taxon>
    </lineage>
</organism>
<gene>
    <name evidence="1" type="ORF">MJG53_013436</name>
</gene>
<dbReference type="EMBL" id="CM043041">
    <property type="protein sequence ID" value="KAI4571330.1"/>
    <property type="molecule type" value="Genomic_DNA"/>
</dbReference>
<sequence>MVTPPPRLVVGTYDSSNASDSEFSDFETSRNKADKGRKGAGRGRKVRKMPVSYLGSKFLGSDLESEDDEELVEAFLRRGEKKPSVPPPRRRVNLPVPMFDDSPGPQQSKADRSSRSISWIASPRLSSEVFRIPLPDVDGRPAQSLFCPSVSTCSLWFRFRDLDDGTF</sequence>
<evidence type="ECO:0000313" key="2">
    <source>
        <dbReference type="Proteomes" id="UP001057279"/>
    </source>
</evidence>
<proteinExistence type="predicted"/>
<accession>A0ACB9UJ30</accession>
<comment type="caution">
    <text evidence="1">The sequence shown here is derived from an EMBL/GenBank/DDBJ whole genome shotgun (WGS) entry which is preliminary data.</text>
</comment>
<keyword evidence="2" id="KW-1185">Reference proteome</keyword>
<dbReference type="Proteomes" id="UP001057279">
    <property type="component" value="Linkage Group LG16"/>
</dbReference>
<protein>
    <submittedName>
        <fullName evidence="1">Uncharacterized protein</fullName>
    </submittedName>
</protein>
<reference evidence="1" key="1">
    <citation type="submission" date="2022-03" db="EMBL/GenBank/DDBJ databases">
        <title>Genomic analyses of argali, domestic sheep and their hybrids provide insights into chromosomal evolution, heterosis and genetic basis of agronomic traits.</title>
        <authorList>
            <person name="Li M."/>
        </authorList>
    </citation>
    <scope>NUCLEOTIDE SEQUENCE</scope>
    <source>
        <strain evidence="1">F1 hybrid</strain>
    </source>
</reference>
<name>A0ACB9UJ30_9CETA</name>
<evidence type="ECO:0000313" key="1">
    <source>
        <dbReference type="EMBL" id="KAI4571330.1"/>
    </source>
</evidence>